<proteinExistence type="predicted"/>
<accession>A0A920CWU2</accession>
<comment type="caution">
    <text evidence="2">The sequence shown here is derived from an EMBL/GenBank/DDBJ whole genome shotgun (WGS) entry which is preliminary data.</text>
</comment>
<name>A0A920CWU2_9BACL</name>
<reference evidence="2" key="1">
    <citation type="submission" date="2021-03" db="EMBL/GenBank/DDBJ databases">
        <title>Antimicrobial resistance genes in bacteria isolated from Japanese honey, and their potential for conferring macrolide and lincosamide resistance in the American foulbrood pathogen Paenibacillus larvae.</title>
        <authorList>
            <person name="Okamoto M."/>
            <person name="Kumagai M."/>
            <person name="Kanamori H."/>
            <person name="Takamatsu D."/>
        </authorList>
    </citation>
    <scope>NUCLEOTIDE SEQUENCE</scope>
    <source>
        <strain evidence="2">J40TS1</strain>
    </source>
</reference>
<dbReference type="Gene3D" id="3.40.390.10">
    <property type="entry name" value="Collagenase (Catalytic Domain)"/>
    <property type="match status" value="1"/>
</dbReference>
<dbReference type="AlphaFoldDB" id="A0A920CWU2"/>
<dbReference type="GO" id="GO:0008237">
    <property type="term" value="F:metallopeptidase activity"/>
    <property type="evidence" value="ECO:0007669"/>
    <property type="project" value="InterPro"/>
</dbReference>
<dbReference type="Proteomes" id="UP000683139">
    <property type="component" value="Unassembled WGS sequence"/>
</dbReference>
<feature type="signal peptide" evidence="1">
    <location>
        <begin position="1"/>
        <end position="21"/>
    </location>
</feature>
<gene>
    <name evidence="2" type="ORF">J40TS1_53140</name>
</gene>
<dbReference type="SUPFAM" id="SSF55486">
    <property type="entry name" value="Metalloproteases ('zincins'), catalytic domain"/>
    <property type="match status" value="1"/>
</dbReference>
<sequence length="213" mass="23738">MTLMMLLCACFVLANYAPVKAHEIYYEGTPPNGTAIVLKWNKLSSGKAHLEMNGDYLSSSYSGQYATAAIMWPTYSSKVKVDQASFSSSTVDLATATESYWNNRFGYLISRNYLGICDATTTDNVLITSPQTAKNSSKKIKHASIYLTPFTSDLESNNHKIQLMVHEIGHALGLGHSDAEFYPSTADSVMKRYGYHGYYPPRTHDINDLNNKY</sequence>
<evidence type="ECO:0000256" key="1">
    <source>
        <dbReference type="SAM" id="SignalP"/>
    </source>
</evidence>
<keyword evidence="1" id="KW-0732">Signal</keyword>
<evidence type="ECO:0008006" key="4">
    <source>
        <dbReference type="Google" id="ProtNLM"/>
    </source>
</evidence>
<protein>
    <recommendedName>
        <fullName evidence="4">Peptidase M10 metallopeptidase domain-containing protein</fullName>
    </recommendedName>
</protein>
<dbReference type="InterPro" id="IPR024079">
    <property type="entry name" value="MetalloPept_cat_dom_sf"/>
</dbReference>
<dbReference type="EMBL" id="BOSE01000019">
    <property type="protein sequence ID" value="GIP19672.1"/>
    <property type="molecule type" value="Genomic_DNA"/>
</dbReference>
<evidence type="ECO:0000313" key="2">
    <source>
        <dbReference type="EMBL" id="GIP19672.1"/>
    </source>
</evidence>
<organism evidence="2 3">
    <name type="scientific">Paenibacillus montaniterrae</name>
    <dbReference type="NCBI Taxonomy" id="429341"/>
    <lineage>
        <taxon>Bacteria</taxon>
        <taxon>Bacillati</taxon>
        <taxon>Bacillota</taxon>
        <taxon>Bacilli</taxon>
        <taxon>Bacillales</taxon>
        <taxon>Paenibacillaceae</taxon>
        <taxon>Paenibacillus</taxon>
    </lineage>
</organism>
<evidence type="ECO:0000313" key="3">
    <source>
        <dbReference type="Proteomes" id="UP000683139"/>
    </source>
</evidence>
<feature type="chain" id="PRO_5037020969" description="Peptidase M10 metallopeptidase domain-containing protein" evidence="1">
    <location>
        <begin position="22"/>
        <end position="213"/>
    </location>
</feature>
<keyword evidence="3" id="KW-1185">Reference proteome</keyword>